<protein>
    <submittedName>
        <fullName evidence="6">Integrase</fullName>
    </submittedName>
</protein>
<dbReference type="EMBL" id="CABWLC010000008">
    <property type="protein sequence ID" value="VXA84017.1"/>
    <property type="molecule type" value="Genomic_DNA"/>
</dbReference>
<dbReference type="PANTHER" id="PTHR30629:SF2">
    <property type="entry name" value="PROPHAGE INTEGRASE INTS-RELATED"/>
    <property type="match status" value="1"/>
</dbReference>
<dbReference type="Gene3D" id="3.30.160.390">
    <property type="entry name" value="Integrase, DNA-binding domain"/>
    <property type="match status" value="1"/>
</dbReference>
<dbReference type="InterPro" id="IPR002104">
    <property type="entry name" value="Integrase_catalytic"/>
</dbReference>
<dbReference type="GO" id="GO:0006310">
    <property type="term" value="P:DNA recombination"/>
    <property type="evidence" value="ECO:0007669"/>
    <property type="project" value="UniProtKB-KW"/>
</dbReference>
<sequence length="412" mass="46111">MALSDAKLRKIAGKPYDGPTELPDGQGLSARISPSGHISFQYRYRHGQRARRMSLGAYGDVSLKEARERHAEARRILQTGSDPATVRMMEIRDRHAAVTVSDCLNAWLESPQAIRLVKLNQWRRLFDLHVVPVVGQFVVDDMTTQHWDRIFAPMQEDASTQAGILLGKLKEVLDYAQRRSMISGNILSSWKVKDVGTPIKSRSRYLSDEEIGQFWRAVDLTDMTDAHKIMMKLILLTGCRGVEIRIAKKADFDLAKGMWRVSDDDSKTGIGFVRGLSQQACDLLAEAFAFFPDHIYVFPPARSLDDRPMAASVLLSLAKQVGKVMGVSDWGNHDLRRTMKTVMSRIGVHPHVSEKVLGHRLAGILAVYDQHDYLDEQRAALEQWAAHIDQCVVLVADSAGISPRATRNAITS</sequence>
<dbReference type="InterPro" id="IPR010998">
    <property type="entry name" value="Integrase_recombinase_N"/>
</dbReference>
<dbReference type="PROSITE" id="PS51898">
    <property type="entry name" value="TYR_RECOMBINASE"/>
    <property type="match status" value="1"/>
</dbReference>
<evidence type="ECO:0000259" key="5">
    <source>
        <dbReference type="PROSITE" id="PS51898"/>
    </source>
</evidence>
<dbReference type="Gene3D" id="1.10.150.130">
    <property type="match status" value="1"/>
</dbReference>
<dbReference type="AlphaFoldDB" id="A0A653KY12"/>
<gene>
    <name evidence="6" type="ORF">AERO8C_160170</name>
</gene>
<dbReference type="Gene3D" id="1.10.443.10">
    <property type="entry name" value="Intergrase catalytic core"/>
    <property type="match status" value="1"/>
</dbReference>
<dbReference type="InterPro" id="IPR038488">
    <property type="entry name" value="Integrase_DNA-bd_sf"/>
</dbReference>
<organism evidence="6 7">
    <name type="scientific">Aeromonas veronii</name>
    <dbReference type="NCBI Taxonomy" id="654"/>
    <lineage>
        <taxon>Bacteria</taxon>
        <taxon>Pseudomonadati</taxon>
        <taxon>Pseudomonadota</taxon>
        <taxon>Gammaproteobacteria</taxon>
        <taxon>Aeromonadales</taxon>
        <taxon>Aeromonadaceae</taxon>
        <taxon>Aeromonas</taxon>
    </lineage>
</organism>
<evidence type="ECO:0000313" key="6">
    <source>
        <dbReference type="EMBL" id="VXA84017.1"/>
    </source>
</evidence>
<keyword evidence="2" id="KW-0229">DNA integration</keyword>
<dbReference type="InterPro" id="IPR050808">
    <property type="entry name" value="Phage_Integrase"/>
</dbReference>
<dbReference type="InterPro" id="IPR025166">
    <property type="entry name" value="Integrase_DNA_bind_dom"/>
</dbReference>
<feature type="domain" description="Tyr recombinase" evidence="5">
    <location>
        <begin position="201"/>
        <end position="382"/>
    </location>
</feature>
<evidence type="ECO:0000256" key="4">
    <source>
        <dbReference type="ARBA" id="ARBA00023172"/>
    </source>
</evidence>
<dbReference type="GO" id="GO:0003677">
    <property type="term" value="F:DNA binding"/>
    <property type="evidence" value="ECO:0007669"/>
    <property type="project" value="UniProtKB-KW"/>
</dbReference>
<evidence type="ECO:0000256" key="3">
    <source>
        <dbReference type="ARBA" id="ARBA00023125"/>
    </source>
</evidence>
<evidence type="ECO:0000256" key="2">
    <source>
        <dbReference type="ARBA" id="ARBA00022908"/>
    </source>
</evidence>
<evidence type="ECO:0000313" key="7">
    <source>
        <dbReference type="Proteomes" id="UP000439123"/>
    </source>
</evidence>
<evidence type="ECO:0000256" key="1">
    <source>
        <dbReference type="ARBA" id="ARBA00008857"/>
    </source>
</evidence>
<keyword evidence="4" id="KW-0233">DNA recombination</keyword>
<dbReference type="PANTHER" id="PTHR30629">
    <property type="entry name" value="PROPHAGE INTEGRASE"/>
    <property type="match status" value="1"/>
</dbReference>
<reference evidence="6 7" key="1">
    <citation type="submission" date="2019-10" db="EMBL/GenBank/DDBJ databases">
        <authorList>
            <person name="Karimi E."/>
        </authorList>
    </citation>
    <scope>NUCLEOTIDE SEQUENCE [LARGE SCALE GENOMIC DNA]</scope>
    <source>
        <strain evidence="6">Aeromonas sp. 8C</strain>
    </source>
</reference>
<dbReference type="InterPro" id="IPR013762">
    <property type="entry name" value="Integrase-like_cat_sf"/>
</dbReference>
<dbReference type="RefSeq" id="WP_159158913.1">
    <property type="nucleotide sequence ID" value="NZ_LR732798.1"/>
</dbReference>
<accession>A0A653KY12</accession>
<dbReference type="InterPro" id="IPR011010">
    <property type="entry name" value="DNA_brk_join_enz"/>
</dbReference>
<dbReference type="SUPFAM" id="SSF56349">
    <property type="entry name" value="DNA breaking-rejoining enzymes"/>
    <property type="match status" value="1"/>
</dbReference>
<dbReference type="Proteomes" id="UP000439123">
    <property type="component" value="Unassembled WGS sequence"/>
</dbReference>
<dbReference type="Pfam" id="PF13356">
    <property type="entry name" value="Arm-DNA-bind_3"/>
    <property type="match status" value="1"/>
</dbReference>
<dbReference type="GO" id="GO:0015074">
    <property type="term" value="P:DNA integration"/>
    <property type="evidence" value="ECO:0007669"/>
    <property type="project" value="UniProtKB-KW"/>
</dbReference>
<proteinExistence type="inferred from homology"/>
<dbReference type="Pfam" id="PF00589">
    <property type="entry name" value="Phage_integrase"/>
    <property type="match status" value="1"/>
</dbReference>
<keyword evidence="3" id="KW-0238">DNA-binding</keyword>
<dbReference type="CDD" id="cd00801">
    <property type="entry name" value="INT_P4_C"/>
    <property type="match status" value="1"/>
</dbReference>
<name>A0A653KY12_AERVE</name>
<comment type="similarity">
    <text evidence="1">Belongs to the 'phage' integrase family.</text>
</comment>